<name>A0ABQ8JKQ3_DERPT</name>
<reference evidence="1 2" key="2">
    <citation type="journal article" date="2022" name="Mol. Biol. Evol.">
        <title>Comparative Genomics Reveals Insights into the Divergent Evolution of Astigmatic Mites and Household Pest Adaptations.</title>
        <authorList>
            <person name="Xiong Q."/>
            <person name="Wan A.T."/>
            <person name="Liu X."/>
            <person name="Fung C.S."/>
            <person name="Xiao X."/>
            <person name="Malainual N."/>
            <person name="Hou J."/>
            <person name="Wang L."/>
            <person name="Wang M."/>
            <person name="Yang K.Y."/>
            <person name="Cui Y."/>
            <person name="Leung E.L."/>
            <person name="Nong W."/>
            <person name="Shin S.K."/>
            <person name="Au S.W."/>
            <person name="Jeong K.Y."/>
            <person name="Chew F.T."/>
            <person name="Hui J.H."/>
            <person name="Leung T.F."/>
            <person name="Tungtrongchitr A."/>
            <person name="Zhong N."/>
            <person name="Liu Z."/>
            <person name="Tsui S.K."/>
        </authorList>
    </citation>
    <scope>NUCLEOTIDE SEQUENCE [LARGE SCALE GENOMIC DNA]</scope>
    <source>
        <strain evidence="1">Derp</strain>
    </source>
</reference>
<evidence type="ECO:0000313" key="1">
    <source>
        <dbReference type="EMBL" id="KAH9423018.1"/>
    </source>
</evidence>
<gene>
    <name evidence="1" type="ORF">DERP_007610</name>
</gene>
<reference evidence="1 2" key="1">
    <citation type="journal article" date="2018" name="J. Allergy Clin. Immunol.">
        <title>High-quality assembly of Dermatophagoides pteronyssinus genome and transcriptome reveals a wide range of novel allergens.</title>
        <authorList>
            <person name="Liu X.Y."/>
            <person name="Yang K.Y."/>
            <person name="Wang M.Q."/>
            <person name="Kwok J.S."/>
            <person name="Zeng X."/>
            <person name="Yang Z."/>
            <person name="Xiao X.J."/>
            <person name="Lau C.P."/>
            <person name="Li Y."/>
            <person name="Huang Z.M."/>
            <person name="Ba J.G."/>
            <person name="Yim A.K."/>
            <person name="Ouyang C.Y."/>
            <person name="Ngai S.M."/>
            <person name="Chan T.F."/>
            <person name="Leung E.L."/>
            <person name="Liu L."/>
            <person name="Liu Z.G."/>
            <person name="Tsui S.K."/>
        </authorList>
    </citation>
    <scope>NUCLEOTIDE SEQUENCE [LARGE SCALE GENOMIC DNA]</scope>
    <source>
        <strain evidence="1">Derp</strain>
    </source>
</reference>
<evidence type="ECO:0000313" key="2">
    <source>
        <dbReference type="Proteomes" id="UP000887458"/>
    </source>
</evidence>
<keyword evidence="2" id="KW-1185">Reference proteome</keyword>
<sequence>MAYSNNIIMKNNTSINDEDFARAMMIDKKNIRDYISFNSQSFFCVLLCIQPKELYSRLTMTMRKREKKSCPRTKNKN</sequence>
<accession>A0ABQ8JKQ3</accession>
<protein>
    <submittedName>
        <fullName evidence="1">Uncharacterized protein</fullName>
    </submittedName>
</protein>
<dbReference type="Proteomes" id="UP000887458">
    <property type="component" value="Unassembled WGS sequence"/>
</dbReference>
<organism evidence="1 2">
    <name type="scientific">Dermatophagoides pteronyssinus</name>
    <name type="common">European house dust mite</name>
    <dbReference type="NCBI Taxonomy" id="6956"/>
    <lineage>
        <taxon>Eukaryota</taxon>
        <taxon>Metazoa</taxon>
        <taxon>Ecdysozoa</taxon>
        <taxon>Arthropoda</taxon>
        <taxon>Chelicerata</taxon>
        <taxon>Arachnida</taxon>
        <taxon>Acari</taxon>
        <taxon>Acariformes</taxon>
        <taxon>Sarcoptiformes</taxon>
        <taxon>Astigmata</taxon>
        <taxon>Psoroptidia</taxon>
        <taxon>Analgoidea</taxon>
        <taxon>Pyroglyphidae</taxon>
        <taxon>Dermatophagoidinae</taxon>
        <taxon>Dermatophagoides</taxon>
    </lineage>
</organism>
<proteinExistence type="predicted"/>
<dbReference type="EMBL" id="NJHN03000034">
    <property type="protein sequence ID" value="KAH9423018.1"/>
    <property type="molecule type" value="Genomic_DNA"/>
</dbReference>
<comment type="caution">
    <text evidence="1">The sequence shown here is derived from an EMBL/GenBank/DDBJ whole genome shotgun (WGS) entry which is preliminary data.</text>
</comment>